<feature type="domain" description="Nucleotidyl transferase" evidence="6">
    <location>
        <begin position="7"/>
        <end position="272"/>
    </location>
</feature>
<comment type="caution">
    <text evidence="7">The sequence shown here is derived from an EMBL/GenBank/DDBJ whole genome shotgun (WGS) entry which is preliminary data.</text>
</comment>
<comment type="similarity">
    <text evidence="1">Belongs to the UDPGP type 2 family.</text>
</comment>
<accession>A0A4R0XQD9</accession>
<evidence type="ECO:0000256" key="1">
    <source>
        <dbReference type="ARBA" id="ARBA00006890"/>
    </source>
</evidence>
<dbReference type="Proteomes" id="UP000294192">
    <property type="component" value="Unassembled WGS sequence"/>
</dbReference>
<dbReference type="CDD" id="cd02541">
    <property type="entry name" value="UGPase_prokaryotic"/>
    <property type="match status" value="1"/>
</dbReference>
<dbReference type="GO" id="GO:0006011">
    <property type="term" value="P:UDP-alpha-D-glucose metabolic process"/>
    <property type="evidence" value="ECO:0007669"/>
    <property type="project" value="InterPro"/>
</dbReference>
<dbReference type="InterPro" id="IPR005835">
    <property type="entry name" value="NTP_transferase_dom"/>
</dbReference>
<evidence type="ECO:0000313" key="7">
    <source>
        <dbReference type="EMBL" id="TCG11795.1"/>
    </source>
</evidence>
<dbReference type="InterPro" id="IPR029044">
    <property type="entry name" value="Nucleotide-diphossugar_trans"/>
</dbReference>
<keyword evidence="3 7" id="KW-0808">Transferase</keyword>
<gene>
    <name evidence="7" type="ORF">C4B24_00855</name>
</gene>
<dbReference type="Pfam" id="PF00483">
    <property type="entry name" value="NTP_transferase"/>
    <property type="match status" value="1"/>
</dbReference>
<dbReference type="GO" id="GO:0003983">
    <property type="term" value="F:UTP:glucose-1-phosphate uridylyltransferase activity"/>
    <property type="evidence" value="ECO:0007669"/>
    <property type="project" value="UniProtKB-EC"/>
</dbReference>
<protein>
    <recommendedName>
        <fullName evidence="2">UTP--glucose-1-phosphate uridylyltransferase</fullName>
        <ecNumber evidence="2">2.7.7.9</ecNumber>
    </recommendedName>
</protein>
<sequence>MMKQVKKVIIPAAGWGTRFLPLTKVVHKELVPVLNKPIIHYLVEEAAASGIEEVILVISPRKMEIMKYFQENVALEHMLKEKGKLEMLYEVEQTRRIIKVTFAIQNEQLGLGHAIFMAADHTNDEPFAVILGDDLIKSKTPAIKQLIDAYEKTGSSILGVQDIPEDSIHKYGVVTPRNDLEKENELFAISGAVEKPAASEAPSNKAILGRYIFTPKLMKLLRDLKPGVGNEINVVDAFAELMETEEMHAFTFEGQRYDLGSIEGFVKATIDYSLENEEIKDSIQEFIKNK</sequence>
<dbReference type="PANTHER" id="PTHR43197">
    <property type="entry name" value="UTP--GLUCOSE-1-PHOSPHATE URIDYLYLTRANSFERASE"/>
    <property type="match status" value="1"/>
</dbReference>
<dbReference type="AlphaFoldDB" id="A0A4R0XQD9"/>
<dbReference type="OrthoDB" id="9803871at2"/>
<reference evidence="7 8" key="1">
    <citation type="submission" date="2018-02" db="EMBL/GenBank/DDBJ databases">
        <title>Mycoplasma marinum and Mycoplasma todarodis sp. nov., moderately halophilic and psychrotolerant mycoplasmas isolated from cephalopods.</title>
        <authorList>
            <person name="Viver T."/>
        </authorList>
    </citation>
    <scope>NUCLEOTIDE SEQUENCE [LARGE SCALE GENOMIC DNA]</scope>
    <source>
        <strain evidence="7 8">PE</strain>
    </source>
</reference>
<keyword evidence="4 7" id="KW-0548">Nucleotidyltransferase</keyword>
<evidence type="ECO:0000256" key="3">
    <source>
        <dbReference type="ARBA" id="ARBA00022679"/>
    </source>
</evidence>
<comment type="catalytic activity">
    <reaction evidence="5">
        <text>alpha-D-glucose 1-phosphate + UTP + H(+) = UDP-alpha-D-glucose + diphosphate</text>
        <dbReference type="Rhea" id="RHEA:19889"/>
        <dbReference type="ChEBI" id="CHEBI:15378"/>
        <dbReference type="ChEBI" id="CHEBI:33019"/>
        <dbReference type="ChEBI" id="CHEBI:46398"/>
        <dbReference type="ChEBI" id="CHEBI:58601"/>
        <dbReference type="ChEBI" id="CHEBI:58885"/>
        <dbReference type="EC" id="2.7.7.9"/>
    </reaction>
</comment>
<name>A0A4R0XQD9_9MOLU</name>
<dbReference type="InterPro" id="IPR005771">
    <property type="entry name" value="GalU_uridylyltTrfase_bac/arc"/>
</dbReference>
<proteinExistence type="inferred from homology"/>
<evidence type="ECO:0000313" key="8">
    <source>
        <dbReference type="Proteomes" id="UP000294192"/>
    </source>
</evidence>
<dbReference type="PANTHER" id="PTHR43197:SF1">
    <property type="entry name" value="UTP--GLUCOSE-1-PHOSPHATE URIDYLYLTRANSFERASE"/>
    <property type="match status" value="1"/>
</dbReference>
<dbReference type="EC" id="2.7.7.9" evidence="2"/>
<organism evidence="7 8">
    <name type="scientific">Mycoplasma marinum</name>
    <dbReference type="NCBI Taxonomy" id="1937190"/>
    <lineage>
        <taxon>Bacteria</taxon>
        <taxon>Bacillati</taxon>
        <taxon>Mycoplasmatota</taxon>
        <taxon>Mollicutes</taxon>
        <taxon>Mycoplasmataceae</taxon>
        <taxon>Mycoplasma</taxon>
    </lineage>
</organism>
<evidence type="ECO:0000256" key="2">
    <source>
        <dbReference type="ARBA" id="ARBA00012415"/>
    </source>
</evidence>
<dbReference type="SUPFAM" id="SSF53448">
    <property type="entry name" value="Nucleotide-diphospho-sugar transferases"/>
    <property type="match status" value="1"/>
</dbReference>
<keyword evidence="8" id="KW-1185">Reference proteome</keyword>
<dbReference type="EMBL" id="PSZO01000003">
    <property type="protein sequence ID" value="TCG11795.1"/>
    <property type="molecule type" value="Genomic_DNA"/>
</dbReference>
<evidence type="ECO:0000256" key="5">
    <source>
        <dbReference type="ARBA" id="ARBA00048128"/>
    </source>
</evidence>
<dbReference type="Gene3D" id="3.90.550.10">
    <property type="entry name" value="Spore Coat Polysaccharide Biosynthesis Protein SpsA, Chain A"/>
    <property type="match status" value="1"/>
</dbReference>
<evidence type="ECO:0000259" key="6">
    <source>
        <dbReference type="Pfam" id="PF00483"/>
    </source>
</evidence>
<evidence type="ECO:0000256" key="4">
    <source>
        <dbReference type="ARBA" id="ARBA00022695"/>
    </source>
</evidence>